<evidence type="ECO:0000256" key="1">
    <source>
        <dbReference type="ARBA" id="ARBA00011065"/>
    </source>
</evidence>
<feature type="region of interest" description="Disordered" evidence="8">
    <location>
        <begin position="521"/>
        <end position="551"/>
    </location>
</feature>
<dbReference type="GO" id="GO:0005634">
    <property type="term" value="C:nucleus"/>
    <property type="evidence" value="ECO:0007669"/>
    <property type="project" value="TreeGrafter"/>
</dbReference>
<dbReference type="RefSeq" id="XP_005849973.1">
    <property type="nucleotide sequence ID" value="XM_005849911.1"/>
</dbReference>
<sequence length="1424" mass="149435">MSTMQEAMEQHGSSSSQSSLELDILHLSQRWEAQRTIRNGDTPGQALRKGSRPALAAIPVNVAAAANPFSLTAQRQKATAARLPSHQKQQPSVRFAVDEPAAASRQPSGDVEIACCLGRSASAAATPAAAVPTTSNRAAGVAGTGGGASCGSPSPYVVFRGRLSFAAEADSARKFDRPATGNKRSGVPTLKRKLLISPGADMSAAFPTLIKPAAKQRRRSLSGACPAWPSRATDAADAADEATAAAAGVAAEEGGAAGAGTQAAGGSSLLNYWSDPLPLPGMAAQLAAVVAAADEDMQDTAASPASSSGAGGVSCSSPVCGTDAGCACGSPMLQPALSPLPGQPCHALPTVDQPDCGFPAITAKTMRDLLTHGAAAFGLDDFAVVDCRYDYEFQGGHLPGALHLTTPEEVSAFLAQPRACSSAGADDCWQRTAVIFHCEFSTERGPRAAKWVRNQDREAHLHDYPALSHPHVFVLQGGYKSFWRSFPELCRGGYTPMDHPDYTEELKVCHNVVKKAWAKTTRTYSRKQRQRRPSYRLRQSTGAAASSEDDAQLERQAEKALQWKDKAHKLGDIIVKQEVQTKELQRQLAALQAAQAAALAAATADGGDASNALSAAELAAMRQQLVLAQAQLRQQSQELEAAKADYKQRQSLLKEAAGTARREVLALQAANTELQAMADRLQAQNEALGAQLRAAHSAALEGAGGSSSAGPSPAKRHTDAALLQAMLRKQDGELSLLREDSASQQEELMRTLTLLQARLLLPRIATPPALPCHDGCLSPVCSLEGQLAITQDELTQKDAHLEVLREKLEEQQQALRQLRKQLAAAEQAAATATAAAAAAAGGPGSEEVAQLQAEAAALQQRWQQAEAEVEVARGELAAAQFERSGAAAEAQALRQQLQQRDAEVAQLRLQLPDLRGELLEVQRRADASSSEVFAVRDELRAAQAQLERQQEEAAQQAAQAQWEAAVQLEQQQAEAAAETERLQRAAVQEAAELAAAVRQEAEEVQAALRQQLEEAAAARAELEGKLRAAAEDRAEFAEQLAAAAAAMQAAEEQMAAHQQTAQENEAAVREQAAELGRQAAEELAAVRSAATEQQAALQQLQEAEGQLEALRRQLGQAEERQAALQRQLEESRAGLQQQLAAVAAERDSSQRQLHRLQSDVTDAELLLASFLGGAGSSASSVFGTPAASPKRPASAEGSSEDVAPDVACAVQWLQQTQQAQQAEGDGGSAPPSARAASSSRLCRRIQGVLLELQRLQQQQQQQQRAQEGGSPAGQDSGGNSPAAAPAEPAEEARVAPGAGAKLPLLSPVQSHSSAGALIAADYGAGTPAARGGQEEGESEAAGAMSSHPLTPGISPPTAASSKAKSRLQPQQRRRGRNRDGEARRNGQGGSGGGRKVLEAVVRTAGLAGLVGAVALQVLQHARPR</sequence>
<feature type="region of interest" description="Disordered" evidence="8">
    <location>
        <begin position="1215"/>
        <end position="1240"/>
    </location>
</feature>
<feature type="compositionally biased region" description="Low complexity" evidence="8">
    <location>
        <begin position="1256"/>
        <end position="1267"/>
    </location>
</feature>
<dbReference type="GO" id="GO:0010971">
    <property type="term" value="P:positive regulation of G2/M transition of mitotic cell cycle"/>
    <property type="evidence" value="ECO:0007669"/>
    <property type="project" value="TreeGrafter"/>
</dbReference>
<dbReference type="OrthoDB" id="514271at2759"/>
<feature type="region of interest" description="Disordered" evidence="8">
    <location>
        <begin position="1256"/>
        <end position="1294"/>
    </location>
</feature>
<feature type="compositionally biased region" description="Low complexity" evidence="8">
    <location>
        <begin position="1358"/>
        <end position="1370"/>
    </location>
</feature>
<organism evidence="11">
    <name type="scientific">Chlorella variabilis</name>
    <name type="common">Green alga</name>
    <dbReference type="NCBI Taxonomy" id="554065"/>
    <lineage>
        <taxon>Eukaryota</taxon>
        <taxon>Viridiplantae</taxon>
        <taxon>Chlorophyta</taxon>
        <taxon>core chlorophytes</taxon>
        <taxon>Trebouxiophyceae</taxon>
        <taxon>Chlorellales</taxon>
        <taxon>Chlorellaceae</taxon>
        <taxon>Chlorella clade</taxon>
        <taxon>Chlorella</taxon>
    </lineage>
</organism>
<evidence type="ECO:0000256" key="3">
    <source>
        <dbReference type="ARBA" id="ARBA00022618"/>
    </source>
</evidence>
<dbReference type="GO" id="GO:0005737">
    <property type="term" value="C:cytoplasm"/>
    <property type="evidence" value="ECO:0007669"/>
    <property type="project" value="TreeGrafter"/>
</dbReference>
<dbReference type="GO" id="GO:0004725">
    <property type="term" value="F:protein tyrosine phosphatase activity"/>
    <property type="evidence" value="ECO:0007669"/>
    <property type="project" value="UniProtKB-EC"/>
</dbReference>
<feature type="coiled-coil region" evidence="7">
    <location>
        <begin position="618"/>
        <end position="698"/>
    </location>
</feature>
<name>E1Z783_CHLVA</name>
<dbReference type="eggNOG" id="KOG3772">
    <property type="taxonomic scope" value="Eukaryota"/>
</dbReference>
<dbReference type="EMBL" id="GL433838">
    <property type="protein sequence ID" value="EFN57871.1"/>
    <property type="molecule type" value="Genomic_DNA"/>
</dbReference>
<dbReference type="SUPFAM" id="SSF52821">
    <property type="entry name" value="Rhodanese/Cell cycle control phosphatase"/>
    <property type="match status" value="1"/>
</dbReference>
<dbReference type="PANTHER" id="PTHR10828">
    <property type="entry name" value="M-PHASE INDUCER PHOSPHATASE DUAL SPECIFICITY PHOSPHATASE CDC25"/>
    <property type="match status" value="1"/>
</dbReference>
<dbReference type="PANTHER" id="PTHR10828:SF17">
    <property type="entry name" value="PROTEIN-TYROSINE-PHOSPHATASE"/>
    <property type="match status" value="1"/>
</dbReference>
<evidence type="ECO:0000313" key="10">
    <source>
        <dbReference type="EMBL" id="EFN57871.1"/>
    </source>
</evidence>
<dbReference type="GO" id="GO:0051301">
    <property type="term" value="P:cell division"/>
    <property type="evidence" value="ECO:0007669"/>
    <property type="project" value="UniProtKB-KW"/>
</dbReference>
<feature type="region of interest" description="Disordered" evidence="8">
    <location>
        <begin position="1176"/>
        <end position="1202"/>
    </location>
</feature>
<dbReference type="InterPro" id="IPR000751">
    <property type="entry name" value="MPI_Phosphatase"/>
</dbReference>
<feature type="region of interest" description="Disordered" evidence="8">
    <location>
        <begin position="1326"/>
        <end position="1395"/>
    </location>
</feature>
<evidence type="ECO:0000256" key="7">
    <source>
        <dbReference type="SAM" id="Coils"/>
    </source>
</evidence>
<dbReference type="Gene3D" id="3.40.250.10">
    <property type="entry name" value="Rhodanese-like domain"/>
    <property type="match status" value="1"/>
</dbReference>
<keyword evidence="5" id="KW-0904">Protein phosphatase</keyword>
<dbReference type="InterPro" id="IPR001763">
    <property type="entry name" value="Rhodanese-like_dom"/>
</dbReference>
<feature type="domain" description="Rhodanese" evidence="9">
    <location>
        <begin position="378"/>
        <end position="491"/>
    </location>
</feature>
<dbReference type="EC" id="3.1.3.48" evidence="2"/>
<dbReference type="InterPro" id="IPR036873">
    <property type="entry name" value="Rhodanese-like_dom_sf"/>
</dbReference>
<feature type="region of interest" description="Disordered" evidence="8">
    <location>
        <begin position="1"/>
        <end position="20"/>
    </location>
</feature>
<protein>
    <recommendedName>
        <fullName evidence="2">protein-tyrosine-phosphatase</fullName>
        <ecNumber evidence="2">3.1.3.48</ecNumber>
    </recommendedName>
</protein>
<dbReference type="InParanoid" id="E1Z783"/>
<proteinExistence type="inferred from homology"/>
<dbReference type="Proteomes" id="UP000008141">
    <property type="component" value="Unassembled WGS sequence"/>
</dbReference>
<comment type="similarity">
    <text evidence="1">Belongs to the MPI phosphatase family.</text>
</comment>
<evidence type="ECO:0000256" key="6">
    <source>
        <dbReference type="ARBA" id="ARBA00023306"/>
    </source>
</evidence>
<evidence type="ECO:0000313" key="11">
    <source>
        <dbReference type="Proteomes" id="UP000008141"/>
    </source>
</evidence>
<dbReference type="SMART" id="SM00450">
    <property type="entry name" value="RHOD"/>
    <property type="match status" value="1"/>
</dbReference>
<keyword evidence="4" id="KW-0378">Hydrolase</keyword>
<dbReference type="GO" id="GO:0110032">
    <property type="term" value="P:positive regulation of G2/MI transition of meiotic cell cycle"/>
    <property type="evidence" value="ECO:0007669"/>
    <property type="project" value="TreeGrafter"/>
</dbReference>
<dbReference type="GO" id="GO:0000086">
    <property type="term" value="P:G2/M transition of mitotic cell cycle"/>
    <property type="evidence" value="ECO:0007669"/>
    <property type="project" value="TreeGrafter"/>
</dbReference>
<evidence type="ECO:0000256" key="8">
    <source>
        <dbReference type="SAM" id="MobiDB-lite"/>
    </source>
</evidence>
<dbReference type="STRING" id="554065.E1Z783"/>
<gene>
    <name evidence="10" type="ORF">CHLNCDRAFT_141868</name>
</gene>
<evidence type="ECO:0000256" key="4">
    <source>
        <dbReference type="ARBA" id="ARBA00022801"/>
    </source>
</evidence>
<dbReference type="Pfam" id="PF00581">
    <property type="entry name" value="Rhodanese"/>
    <property type="match status" value="1"/>
</dbReference>
<keyword evidence="7" id="KW-0175">Coiled coil</keyword>
<dbReference type="GeneID" id="17357545"/>
<keyword evidence="6" id="KW-0131">Cell cycle</keyword>
<evidence type="ECO:0000259" key="9">
    <source>
        <dbReference type="PROSITE" id="PS50206"/>
    </source>
</evidence>
<dbReference type="PROSITE" id="PS50206">
    <property type="entry name" value="RHODANESE_3"/>
    <property type="match status" value="1"/>
</dbReference>
<reference evidence="10 11" key="1">
    <citation type="journal article" date="2010" name="Plant Cell">
        <title>The Chlorella variabilis NC64A genome reveals adaptation to photosymbiosis, coevolution with viruses, and cryptic sex.</title>
        <authorList>
            <person name="Blanc G."/>
            <person name="Duncan G."/>
            <person name="Agarkova I."/>
            <person name="Borodovsky M."/>
            <person name="Gurnon J."/>
            <person name="Kuo A."/>
            <person name="Lindquist E."/>
            <person name="Lucas S."/>
            <person name="Pangilinan J."/>
            <person name="Polle J."/>
            <person name="Salamov A."/>
            <person name="Terry A."/>
            <person name="Yamada T."/>
            <person name="Dunigan D.D."/>
            <person name="Grigoriev I.V."/>
            <person name="Claverie J.M."/>
            <person name="Van Etten J.L."/>
        </authorList>
    </citation>
    <scope>NUCLEOTIDE SEQUENCE [LARGE SCALE GENOMIC DNA]</scope>
    <source>
        <strain evidence="10 11">NC64A</strain>
    </source>
</reference>
<feature type="coiled-coil region" evidence="7">
    <location>
        <begin position="791"/>
        <end position="1159"/>
    </location>
</feature>
<dbReference type="KEGG" id="cvr:CHLNCDRAFT_141868"/>
<feature type="compositionally biased region" description="Basic residues" evidence="8">
    <location>
        <begin position="524"/>
        <end position="535"/>
    </location>
</feature>
<evidence type="ECO:0000256" key="2">
    <source>
        <dbReference type="ARBA" id="ARBA00013064"/>
    </source>
</evidence>
<accession>E1Z783</accession>
<evidence type="ECO:0000256" key="5">
    <source>
        <dbReference type="ARBA" id="ARBA00022912"/>
    </source>
</evidence>
<keyword evidence="3" id="KW-0132">Cell division</keyword>
<keyword evidence="11" id="KW-1185">Reference proteome</keyword>
<dbReference type="PRINTS" id="PR00716">
    <property type="entry name" value="MPIPHPHTASE"/>
</dbReference>